<dbReference type="CDD" id="cd07038">
    <property type="entry name" value="TPP_PYR_PDC_IPDC_like"/>
    <property type="match status" value="1"/>
</dbReference>
<evidence type="ECO:0000256" key="7">
    <source>
        <dbReference type="ARBA" id="ARBA00022793"/>
    </source>
</evidence>
<dbReference type="Gene3D" id="3.40.50.1220">
    <property type="entry name" value="TPP-binding domain"/>
    <property type="match status" value="1"/>
</dbReference>
<dbReference type="EMBL" id="JAAGWQ010000013">
    <property type="protein sequence ID" value="KAF5679166.1"/>
    <property type="molecule type" value="Genomic_DNA"/>
</dbReference>
<evidence type="ECO:0000256" key="6">
    <source>
        <dbReference type="ARBA" id="ARBA00022723"/>
    </source>
</evidence>
<dbReference type="GO" id="GO:0004737">
    <property type="term" value="F:pyruvate decarboxylase activity"/>
    <property type="evidence" value="ECO:0007669"/>
    <property type="project" value="UniProtKB-EC"/>
</dbReference>
<dbReference type="CDD" id="cd02005">
    <property type="entry name" value="TPP_PDC_IPDC"/>
    <property type="match status" value="1"/>
</dbReference>
<keyword evidence="16" id="KW-0670">Pyruvate</keyword>
<dbReference type="FunFam" id="3.40.50.970:FF:000024">
    <property type="entry name" value="Pyruvate decarboxylase isozyme"/>
    <property type="match status" value="1"/>
</dbReference>
<keyword evidence="17" id="KW-1185">Reference proteome</keyword>
<dbReference type="PANTHER" id="PTHR43452:SF11">
    <property type="entry name" value="PYRUVATE DECARBOXYLASE"/>
    <property type="match status" value="1"/>
</dbReference>
<reference evidence="16 17" key="1">
    <citation type="submission" date="2020-05" db="EMBL/GenBank/DDBJ databases">
        <title>Identification and distribution of gene clusters putatively required for synthesis of sphingolipid metabolism inhibitors in phylogenetically diverse species of the filamentous fungus Fusarium.</title>
        <authorList>
            <person name="Kim H.-S."/>
            <person name="Busman M."/>
            <person name="Brown D.W."/>
            <person name="Divon H."/>
            <person name="Uhlig S."/>
            <person name="Proctor R.H."/>
        </authorList>
    </citation>
    <scope>NUCLEOTIDE SEQUENCE [LARGE SCALE GENOMIC DNA]</scope>
    <source>
        <strain evidence="16 17">NRRL 20693</strain>
    </source>
</reference>
<feature type="domain" description="Thiamine pyrophosphate enzyme central" evidence="13">
    <location>
        <begin position="205"/>
        <end position="328"/>
    </location>
</feature>
<dbReference type="PIRSF" id="PIRSF036565">
    <property type="entry name" value="Pyruvt_ip_decrb"/>
    <property type="match status" value="1"/>
</dbReference>
<comment type="similarity">
    <text evidence="3 12">Belongs to the TPP enzyme family.</text>
</comment>
<dbReference type="Pfam" id="PF00205">
    <property type="entry name" value="TPP_enzyme_M"/>
    <property type="match status" value="1"/>
</dbReference>
<evidence type="ECO:0000256" key="3">
    <source>
        <dbReference type="ARBA" id="ARBA00007812"/>
    </source>
</evidence>
<proteinExistence type="inferred from homology"/>
<keyword evidence="6 11" id="KW-0479">Metal-binding</keyword>
<evidence type="ECO:0000313" key="16">
    <source>
        <dbReference type="EMBL" id="KAF5679166.1"/>
    </source>
</evidence>
<dbReference type="AlphaFoldDB" id="A0A8H5TXV6"/>
<dbReference type="GO" id="GO:0030976">
    <property type="term" value="F:thiamine pyrophosphate binding"/>
    <property type="evidence" value="ECO:0007669"/>
    <property type="project" value="InterPro"/>
</dbReference>
<accession>A0A8H5TXV6</accession>
<evidence type="ECO:0000256" key="4">
    <source>
        <dbReference type="ARBA" id="ARBA00013202"/>
    </source>
</evidence>
<dbReference type="InterPro" id="IPR047214">
    <property type="entry name" value="TPP_PDC_IPDC"/>
</dbReference>
<dbReference type="SUPFAM" id="SSF52518">
    <property type="entry name" value="Thiamin diphosphate-binding fold (THDP-binding)"/>
    <property type="match status" value="2"/>
</dbReference>
<dbReference type="GO" id="GO:0000949">
    <property type="term" value="P:aromatic amino acid family catabolic process to alcohol via Ehrlich pathway"/>
    <property type="evidence" value="ECO:0007669"/>
    <property type="project" value="TreeGrafter"/>
</dbReference>
<comment type="cofactor">
    <cofactor evidence="2">
        <name>thiamine diphosphate</name>
        <dbReference type="ChEBI" id="CHEBI:58937"/>
    </cofactor>
</comment>
<evidence type="ECO:0000259" key="13">
    <source>
        <dbReference type="Pfam" id="PF00205"/>
    </source>
</evidence>
<dbReference type="InterPro" id="IPR012110">
    <property type="entry name" value="PDC/IPDC-like"/>
</dbReference>
<dbReference type="Proteomes" id="UP000567885">
    <property type="component" value="Unassembled WGS sequence"/>
</dbReference>
<evidence type="ECO:0000256" key="10">
    <source>
        <dbReference type="ARBA" id="ARBA00023239"/>
    </source>
</evidence>
<keyword evidence="7" id="KW-0210">Decarboxylase</keyword>
<keyword evidence="8 11" id="KW-0460">Magnesium</keyword>
<dbReference type="FunFam" id="3.40.50.970:FF:000019">
    <property type="entry name" value="Pyruvate decarboxylase isozyme"/>
    <property type="match status" value="1"/>
</dbReference>
<dbReference type="InterPro" id="IPR012001">
    <property type="entry name" value="Thiamin_PyroP_enz_TPP-bd_dom"/>
</dbReference>
<dbReference type="EC" id="4.1.1.1" evidence="4"/>
<evidence type="ECO:0000256" key="2">
    <source>
        <dbReference type="ARBA" id="ARBA00001964"/>
    </source>
</evidence>
<dbReference type="GO" id="GO:0005634">
    <property type="term" value="C:nucleus"/>
    <property type="evidence" value="ECO:0007669"/>
    <property type="project" value="TreeGrafter"/>
</dbReference>
<comment type="caution">
    <text evidence="16">The sequence shown here is derived from an EMBL/GenBank/DDBJ whole genome shotgun (WGS) entry which is preliminary data.</text>
</comment>
<dbReference type="SUPFAM" id="SSF52467">
    <property type="entry name" value="DHS-like NAD/FAD-binding domain"/>
    <property type="match status" value="1"/>
</dbReference>
<feature type="domain" description="Thiamine pyrophosphate enzyme TPP-binding" evidence="14">
    <location>
        <begin position="400"/>
        <end position="483"/>
    </location>
</feature>
<sequence>MATKQTSIPLGAYVFSRLKQLGIGSVFGVPGDYNLKLLDYVKPAGLHWVGNCNELNAAYAADGYSRIHGLSVVVTTFGVGELSAINAIAGAYAERAPVIHIVGAPSRDTQSARANVHHTFLDGEYGRFAAMHAHVTAAQTILTNVLTAADKVDWIIEQALLHQRPVYLQISDDMVQVPVSTANFDSRPIIKPSLGGTEIDVSSMDQILERMYSATKPLILVDGESRCLDVLEEIDQLIKTTGWPTWTSAFGKGLVNEELQNVHGVYLASNGDDMSHEYFKTSDLILFFGPHLSNINTGIFKAIPHEAVTISFSLDQIKIASKVIRDVPPRQFIQSLVGKIDPSRLAKIDNLAIPVQSNPEPSPKDPLSQSLFYPYINSMFRRGDTILTETGTAAEGGKIVKLPQGSRLFTAVTWLSIGYMLPATLGVALAQRDNASKNTDRAILFIGDGSLQMTAQEISVMVKEKLNIVIFVINNNGYTIERAIHGRAADYNDIAPWNHQHALGLFGYSEKEAARRYFSAKNWSELQTALDSQAIQSDDGVKMIEVFMEQEDCTGVLKDLLNSQISREKASE</sequence>
<feature type="binding site" evidence="11">
    <location>
        <position position="475"/>
    </location>
    <ligand>
        <name>Mg(2+)</name>
        <dbReference type="ChEBI" id="CHEBI:18420"/>
    </ligand>
</feature>
<evidence type="ECO:0000256" key="9">
    <source>
        <dbReference type="ARBA" id="ARBA00023052"/>
    </source>
</evidence>
<protein>
    <recommendedName>
        <fullName evidence="5">Pyruvate decarboxylase</fullName>
        <ecNumber evidence="4">4.1.1.1</ecNumber>
    </recommendedName>
</protein>
<dbReference type="GO" id="GO:0005829">
    <property type="term" value="C:cytosol"/>
    <property type="evidence" value="ECO:0007669"/>
    <property type="project" value="TreeGrafter"/>
</dbReference>
<dbReference type="OrthoDB" id="3970464at2759"/>
<dbReference type="InterPro" id="IPR011766">
    <property type="entry name" value="TPP_enzyme_TPP-bd"/>
</dbReference>
<evidence type="ECO:0000256" key="5">
    <source>
        <dbReference type="ARBA" id="ARBA00014422"/>
    </source>
</evidence>
<evidence type="ECO:0000256" key="11">
    <source>
        <dbReference type="PIRSR" id="PIRSR036565-2"/>
    </source>
</evidence>
<evidence type="ECO:0000259" key="14">
    <source>
        <dbReference type="Pfam" id="PF02775"/>
    </source>
</evidence>
<dbReference type="InterPro" id="IPR029035">
    <property type="entry name" value="DHS-like_NAD/FAD-binding_dom"/>
</dbReference>
<evidence type="ECO:0000256" key="1">
    <source>
        <dbReference type="ARBA" id="ARBA00001041"/>
    </source>
</evidence>
<gene>
    <name evidence="16" type="ORF">FHETE_907</name>
</gene>
<evidence type="ECO:0000256" key="12">
    <source>
        <dbReference type="RuleBase" id="RU362132"/>
    </source>
</evidence>
<dbReference type="Pfam" id="PF02775">
    <property type="entry name" value="TPP_enzyme_C"/>
    <property type="match status" value="1"/>
</dbReference>
<keyword evidence="10" id="KW-0456">Lyase</keyword>
<evidence type="ECO:0000256" key="8">
    <source>
        <dbReference type="ARBA" id="ARBA00022842"/>
    </source>
</evidence>
<dbReference type="GO" id="GO:0000287">
    <property type="term" value="F:magnesium ion binding"/>
    <property type="evidence" value="ECO:0007669"/>
    <property type="project" value="InterPro"/>
</dbReference>
<dbReference type="InterPro" id="IPR047213">
    <property type="entry name" value="TPP_PYR_PDC_IPDC-like"/>
</dbReference>
<dbReference type="InterPro" id="IPR029061">
    <property type="entry name" value="THDP-binding"/>
</dbReference>
<comment type="catalytic activity">
    <reaction evidence="1">
        <text>a 2-oxocarboxylate + H(+) = an aldehyde + CO2</text>
        <dbReference type="Rhea" id="RHEA:11628"/>
        <dbReference type="ChEBI" id="CHEBI:15378"/>
        <dbReference type="ChEBI" id="CHEBI:16526"/>
        <dbReference type="ChEBI" id="CHEBI:17478"/>
        <dbReference type="ChEBI" id="CHEBI:35179"/>
        <dbReference type="EC" id="4.1.1.1"/>
    </reaction>
</comment>
<dbReference type="PANTHER" id="PTHR43452">
    <property type="entry name" value="PYRUVATE DECARBOXYLASE"/>
    <property type="match status" value="1"/>
</dbReference>
<feature type="binding site" evidence="11">
    <location>
        <position position="477"/>
    </location>
    <ligand>
        <name>Mg(2+)</name>
        <dbReference type="ChEBI" id="CHEBI:18420"/>
    </ligand>
</feature>
<feature type="domain" description="Thiamine pyrophosphate enzyme N-terminal TPP-binding" evidence="15">
    <location>
        <begin position="10"/>
        <end position="117"/>
    </location>
</feature>
<dbReference type="InterPro" id="IPR012000">
    <property type="entry name" value="Thiamin_PyroP_enz_cen_dom"/>
</dbReference>
<feature type="binding site" evidence="11">
    <location>
        <position position="448"/>
    </location>
    <ligand>
        <name>Mg(2+)</name>
        <dbReference type="ChEBI" id="CHEBI:18420"/>
    </ligand>
</feature>
<name>A0A8H5TXV6_FUSHE</name>
<evidence type="ECO:0000313" key="17">
    <source>
        <dbReference type="Proteomes" id="UP000567885"/>
    </source>
</evidence>
<comment type="cofactor">
    <cofactor evidence="11">
        <name>Mg(2+)</name>
        <dbReference type="ChEBI" id="CHEBI:18420"/>
    </cofactor>
    <text evidence="11">Binds 1 Mg(2+) per subunit.</text>
</comment>
<keyword evidence="9 12" id="KW-0786">Thiamine pyrophosphate</keyword>
<dbReference type="Pfam" id="PF02776">
    <property type="entry name" value="TPP_enzyme_N"/>
    <property type="match status" value="1"/>
</dbReference>
<dbReference type="Gene3D" id="3.40.50.970">
    <property type="match status" value="2"/>
</dbReference>
<organism evidence="16 17">
    <name type="scientific">Fusarium heterosporum</name>
    <dbReference type="NCBI Taxonomy" id="42747"/>
    <lineage>
        <taxon>Eukaryota</taxon>
        <taxon>Fungi</taxon>
        <taxon>Dikarya</taxon>
        <taxon>Ascomycota</taxon>
        <taxon>Pezizomycotina</taxon>
        <taxon>Sordariomycetes</taxon>
        <taxon>Hypocreomycetidae</taxon>
        <taxon>Hypocreales</taxon>
        <taxon>Nectriaceae</taxon>
        <taxon>Fusarium</taxon>
        <taxon>Fusarium heterosporum species complex</taxon>
    </lineage>
</organism>
<evidence type="ECO:0000259" key="15">
    <source>
        <dbReference type="Pfam" id="PF02776"/>
    </source>
</evidence>